<evidence type="ECO:0000313" key="1">
    <source>
        <dbReference type="EMBL" id="PSR99037.1"/>
    </source>
</evidence>
<dbReference type="Proteomes" id="UP000186601">
    <property type="component" value="Unassembled WGS sequence"/>
</dbReference>
<protein>
    <submittedName>
        <fullName evidence="1">Uncharacterized protein</fullName>
    </submittedName>
</protein>
<dbReference type="AlphaFoldDB" id="A0A2R6PYW0"/>
<gene>
    <name evidence="1" type="ORF">PHLCEN_2v4227</name>
</gene>
<dbReference type="EMBL" id="MLYV02000427">
    <property type="protein sequence ID" value="PSR99037.1"/>
    <property type="molecule type" value="Genomic_DNA"/>
</dbReference>
<name>A0A2R6PYW0_9APHY</name>
<reference evidence="1 2" key="1">
    <citation type="submission" date="2018-02" db="EMBL/GenBank/DDBJ databases">
        <title>Genome sequence of the basidiomycete white-rot fungus Phlebia centrifuga.</title>
        <authorList>
            <person name="Granchi Z."/>
            <person name="Peng M."/>
            <person name="de Vries R.P."/>
            <person name="Hilden K."/>
            <person name="Makela M.R."/>
            <person name="Grigoriev I."/>
            <person name="Riley R."/>
        </authorList>
    </citation>
    <scope>NUCLEOTIDE SEQUENCE [LARGE SCALE GENOMIC DNA]</scope>
    <source>
        <strain evidence="1 2">FBCC195</strain>
    </source>
</reference>
<accession>A0A2R6PYW0</accession>
<comment type="caution">
    <text evidence="1">The sequence shown here is derived from an EMBL/GenBank/DDBJ whole genome shotgun (WGS) entry which is preliminary data.</text>
</comment>
<proteinExistence type="predicted"/>
<keyword evidence="2" id="KW-1185">Reference proteome</keyword>
<sequence>MKISRRLEIKYPDYESGHLYSLQEVQEATYHVLRASSSSLSVPQLLSASNPALVPSNPALRVVPSNLAPATSNLVPEASSIVPEIPRLQEAMSGMLGELQSILKRNWA</sequence>
<organism evidence="1 2">
    <name type="scientific">Hermanssonia centrifuga</name>
    <dbReference type="NCBI Taxonomy" id="98765"/>
    <lineage>
        <taxon>Eukaryota</taxon>
        <taxon>Fungi</taxon>
        <taxon>Dikarya</taxon>
        <taxon>Basidiomycota</taxon>
        <taxon>Agaricomycotina</taxon>
        <taxon>Agaricomycetes</taxon>
        <taxon>Polyporales</taxon>
        <taxon>Meruliaceae</taxon>
        <taxon>Hermanssonia</taxon>
    </lineage>
</organism>
<feature type="non-terminal residue" evidence="1">
    <location>
        <position position="108"/>
    </location>
</feature>
<evidence type="ECO:0000313" key="2">
    <source>
        <dbReference type="Proteomes" id="UP000186601"/>
    </source>
</evidence>